<name>A0A9N9DJJ2_9GLOM</name>
<feature type="non-terminal residue" evidence="1">
    <location>
        <position position="1"/>
    </location>
</feature>
<comment type="caution">
    <text evidence="1">The sequence shown here is derived from an EMBL/GenBank/DDBJ whole genome shotgun (WGS) entry which is preliminary data.</text>
</comment>
<sequence length="50" mass="6219">TFSKENDEFERQKDHYIYMDDVKTVKVIPTPEGDFDFKMFIYWIQEHLED</sequence>
<reference evidence="1" key="1">
    <citation type="submission" date="2021-06" db="EMBL/GenBank/DDBJ databases">
        <authorList>
            <person name="Kallberg Y."/>
            <person name="Tangrot J."/>
            <person name="Rosling A."/>
        </authorList>
    </citation>
    <scope>NUCLEOTIDE SEQUENCE</scope>
    <source>
        <strain evidence="1">IA702</strain>
    </source>
</reference>
<dbReference type="Proteomes" id="UP000789572">
    <property type="component" value="Unassembled WGS sequence"/>
</dbReference>
<keyword evidence="2" id="KW-1185">Reference proteome</keyword>
<protein>
    <submittedName>
        <fullName evidence="1">9175_t:CDS:1</fullName>
    </submittedName>
</protein>
<gene>
    <name evidence="1" type="ORF">POCULU_LOCUS9540</name>
</gene>
<dbReference type="AlphaFoldDB" id="A0A9N9DJJ2"/>
<organism evidence="1 2">
    <name type="scientific">Paraglomus occultum</name>
    <dbReference type="NCBI Taxonomy" id="144539"/>
    <lineage>
        <taxon>Eukaryota</taxon>
        <taxon>Fungi</taxon>
        <taxon>Fungi incertae sedis</taxon>
        <taxon>Mucoromycota</taxon>
        <taxon>Glomeromycotina</taxon>
        <taxon>Glomeromycetes</taxon>
        <taxon>Paraglomerales</taxon>
        <taxon>Paraglomeraceae</taxon>
        <taxon>Paraglomus</taxon>
    </lineage>
</organism>
<dbReference type="EMBL" id="CAJVPJ010003670">
    <property type="protein sequence ID" value="CAG8643303.1"/>
    <property type="molecule type" value="Genomic_DNA"/>
</dbReference>
<dbReference type="OrthoDB" id="18190at2759"/>
<evidence type="ECO:0000313" key="1">
    <source>
        <dbReference type="EMBL" id="CAG8643303.1"/>
    </source>
</evidence>
<evidence type="ECO:0000313" key="2">
    <source>
        <dbReference type="Proteomes" id="UP000789572"/>
    </source>
</evidence>
<accession>A0A9N9DJJ2</accession>
<proteinExistence type="predicted"/>